<evidence type="ECO:0000256" key="2">
    <source>
        <dbReference type="RuleBase" id="RU003452"/>
    </source>
</evidence>
<dbReference type="PANTHER" id="PTHR11786">
    <property type="entry name" value="N-HYDROXYARYLAMINE O-ACETYLTRANSFERASE"/>
    <property type="match status" value="1"/>
</dbReference>
<reference evidence="3 4" key="1">
    <citation type="submission" date="2024-02" db="EMBL/GenBank/DDBJ databases">
        <title>Deinococcus xinjiangensis NBRC 107630.</title>
        <authorList>
            <person name="Ichikawa N."/>
            <person name="Katano-Makiyama Y."/>
            <person name="Hidaka K."/>
        </authorList>
    </citation>
    <scope>NUCLEOTIDE SEQUENCE [LARGE SCALE GENOMIC DNA]</scope>
    <source>
        <strain evidence="3 4">NBRC 107630</strain>
    </source>
</reference>
<evidence type="ECO:0000313" key="4">
    <source>
        <dbReference type="Proteomes" id="UP001458946"/>
    </source>
</evidence>
<evidence type="ECO:0000256" key="1">
    <source>
        <dbReference type="ARBA" id="ARBA00006547"/>
    </source>
</evidence>
<keyword evidence="4" id="KW-1185">Reference proteome</keyword>
<dbReference type="EMBL" id="BAABRN010000009">
    <property type="protein sequence ID" value="GAA5501386.1"/>
    <property type="molecule type" value="Genomic_DNA"/>
</dbReference>
<comment type="caution">
    <text evidence="3">The sequence shown here is derived from an EMBL/GenBank/DDBJ whole genome shotgun (WGS) entry which is preliminary data.</text>
</comment>
<dbReference type="PRINTS" id="PR01543">
    <property type="entry name" value="ANATRNSFRASE"/>
</dbReference>
<dbReference type="Pfam" id="PF00797">
    <property type="entry name" value="Acetyltransf_2"/>
    <property type="match status" value="1"/>
</dbReference>
<dbReference type="Proteomes" id="UP001458946">
    <property type="component" value="Unassembled WGS sequence"/>
</dbReference>
<comment type="similarity">
    <text evidence="1 2">Belongs to the arylamine N-acetyltransferase family.</text>
</comment>
<evidence type="ECO:0000313" key="3">
    <source>
        <dbReference type="EMBL" id="GAA5501386.1"/>
    </source>
</evidence>
<dbReference type="Gene3D" id="3.30.2140.10">
    <property type="entry name" value="Arylamine N-acetyltransferase"/>
    <property type="match status" value="1"/>
</dbReference>
<sequence>MAHLQRVPFENLDIGWGRPIRLELDHLYQKIVLERRGGYCYELNGLLAALLEALGHEVRRLSTRVAGKTGELSPAFDHLALLVGGTQEAQLVDVGFGDAFLEPLPLIDEFTRLERQKTVCLEQRGEDWLYLEDRGEGLRVQYVFNLVPHNLQDFGPRNLCQQTAPESHFTQNQICSLATPSGRISLSGSRLIRSESGFKTETELSADEYEAALQELFGMAAR</sequence>
<accession>A0ABP9V9M1</accession>
<dbReference type="InterPro" id="IPR001447">
    <property type="entry name" value="Arylamine_N-AcTrfase"/>
</dbReference>
<protein>
    <submittedName>
        <fullName evidence="3">Arylamine N-acetyltransferase</fullName>
    </submittedName>
</protein>
<dbReference type="InterPro" id="IPR038765">
    <property type="entry name" value="Papain-like_cys_pep_sf"/>
</dbReference>
<dbReference type="PANTHER" id="PTHR11786:SF0">
    <property type="entry name" value="ARYLAMINE N-ACETYLTRANSFERASE 4-RELATED"/>
    <property type="match status" value="1"/>
</dbReference>
<dbReference type="SUPFAM" id="SSF54001">
    <property type="entry name" value="Cysteine proteinases"/>
    <property type="match status" value="1"/>
</dbReference>
<proteinExistence type="inferred from homology"/>
<gene>
    <name evidence="3" type="primary">nat</name>
    <name evidence="3" type="ORF">Dxin01_01118</name>
</gene>
<organism evidence="3 4">
    <name type="scientific">Deinococcus xinjiangensis</name>
    <dbReference type="NCBI Taxonomy" id="457454"/>
    <lineage>
        <taxon>Bacteria</taxon>
        <taxon>Thermotogati</taxon>
        <taxon>Deinococcota</taxon>
        <taxon>Deinococci</taxon>
        <taxon>Deinococcales</taxon>
        <taxon>Deinococcaceae</taxon>
        <taxon>Deinococcus</taxon>
    </lineage>
</organism>
<dbReference type="Gene3D" id="2.40.128.150">
    <property type="entry name" value="Cysteine proteinases"/>
    <property type="match status" value="1"/>
</dbReference>
<name>A0ABP9V9M1_9DEIO</name>